<keyword evidence="4" id="KW-1185">Reference proteome</keyword>
<gene>
    <name evidence="3" type="ORF">I8D64_14320</name>
</gene>
<evidence type="ECO:0000256" key="2">
    <source>
        <dbReference type="SAM" id="Phobius"/>
    </source>
</evidence>
<dbReference type="RefSeq" id="WP_200503472.1">
    <property type="nucleotide sequence ID" value="NZ_JAEDAJ010000010.1"/>
</dbReference>
<accession>A0ABS1BDD0</accession>
<sequence>MSTATLETPLPARTSASTAPSAASPSTASTAQPAVPARHRPRRTATATSRLRAIDTRALDLGPQMQGGDPSPGPGTDVARRPERAADRSERTEHAVRSLSLRELVTGAGTAAGAWTLAAHLGLLGTAGGVFLISLVSTTGVALVADSLTGARRMLVRVVGGARRRRAHRRRIERATSRDGRIRG</sequence>
<proteinExistence type="predicted"/>
<protein>
    <submittedName>
        <fullName evidence="3">Uncharacterized protein</fullName>
    </submittedName>
</protein>
<evidence type="ECO:0000313" key="3">
    <source>
        <dbReference type="EMBL" id="MBK0332572.1"/>
    </source>
</evidence>
<evidence type="ECO:0000313" key="4">
    <source>
        <dbReference type="Proteomes" id="UP000612352"/>
    </source>
</evidence>
<keyword evidence="2" id="KW-1133">Transmembrane helix</keyword>
<organism evidence="3 4">
    <name type="scientific">Brachybacterium halotolerans</name>
    <dbReference type="NCBI Taxonomy" id="2795215"/>
    <lineage>
        <taxon>Bacteria</taxon>
        <taxon>Bacillati</taxon>
        <taxon>Actinomycetota</taxon>
        <taxon>Actinomycetes</taxon>
        <taxon>Micrococcales</taxon>
        <taxon>Dermabacteraceae</taxon>
        <taxon>Brachybacterium</taxon>
    </lineage>
</organism>
<dbReference type="Proteomes" id="UP000612352">
    <property type="component" value="Unassembled WGS sequence"/>
</dbReference>
<feature type="region of interest" description="Disordered" evidence="1">
    <location>
        <begin position="1"/>
        <end position="94"/>
    </location>
</feature>
<evidence type="ECO:0000256" key="1">
    <source>
        <dbReference type="SAM" id="MobiDB-lite"/>
    </source>
</evidence>
<feature type="compositionally biased region" description="Low complexity" evidence="1">
    <location>
        <begin position="8"/>
        <end position="36"/>
    </location>
</feature>
<keyword evidence="2" id="KW-0472">Membrane</keyword>
<feature type="transmembrane region" description="Helical" evidence="2">
    <location>
        <begin position="129"/>
        <end position="148"/>
    </location>
</feature>
<keyword evidence="2" id="KW-0812">Transmembrane</keyword>
<feature type="compositionally biased region" description="Basic and acidic residues" evidence="1">
    <location>
        <begin position="78"/>
        <end position="94"/>
    </location>
</feature>
<name>A0ABS1BDD0_9MICO</name>
<comment type="caution">
    <text evidence="3">The sequence shown here is derived from an EMBL/GenBank/DDBJ whole genome shotgun (WGS) entry which is preliminary data.</text>
</comment>
<reference evidence="3 4" key="1">
    <citation type="submission" date="2020-12" db="EMBL/GenBank/DDBJ databases">
        <title>Brachybacterium sp. MASK1Z-5, whole genome shotgun sequence.</title>
        <authorList>
            <person name="Tuo L."/>
        </authorList>
    </citation>
    <scope>NUCLEOTIDE SEQUENCE [LARGE SCALE GENOMIC DNA]</scope>
    <source>
        <strain evidence="3 4">MASK1Z-5</strain>
    </source>
</reference>
<dbReference type="EMBL" id="JAEDAJ010000010">
    <property type="protein sequence ID" value="MBK0332572.1"/>
    <property type="molecule type" value="Genomic_DNA"/>
</dbReference>